<evidence type="ECO:0000313" key="4">
    <source>
        <dbReference type="EMBL" id="BDY31026.1"/>
    </source>
</evidence>
<dbReference type="EMBL" id="AP022567">
    <property type="protein sequence ID" value="BBX36201.1"/>
    <property type="molecule type" value="Genomic_DNA"/>
</dbReference>
<reference evidence="3" key="2">
    <citation type="submission" date="2020-02" db="EMBL/GenBank/DDBJ databases">
        <authorList>
            <person name="Matsumoto Y."/>
            <person name="Motooka D."/>
            <person name="Nakamura S."/>
        </authorList>
    </citation>
    <scope>NUCLEOTIDE SEQUENCE</scope>
    <source>
        <strain evidence="3">JCM 12375</strain>
    </source>
</reference>
<evidence type="ECO:0000256" key="1">
    <source>
        <dbReference type="SAM" id="MobiDB-lite"/>
    </source>
</evidence>
<dbReference type="EMBL" id="AP027452">
    <property type="protein sequence ID" value="BDY31026.1"/>
    <property type="molecule type" value="Genomic_DNA"/>
</dbReference>
<evidence type="ECO:0000313" key="5">
    <source>
        <dbReference type="Proteomes" id="UP000465622"/>
    </source>
</evidence>
<dbReference type="InterPro" id="IPR006531">
    <property type="entry name" value="Gp5/Vgr_OB"/>
</dbReference>
<dbReference type="SUPFAM" id="SSF69349">
    <property type="entry name" value="Phage fibre proteins"/>
    <property type="match status" value="1"/>
</dbReference>
<evidence type="ECO:0000259" key="2">
    <source>
        <dbReference type="Pfam" id="PF04717"/>
    </source>
</evidence>
<dbReference type="Proteomes" id="UP000465622">
    <property type="component" value="Chromosome"/>
</dbReference>
<accession>A0AAI8TZ51</accession>
<sequence>MIEDVLSQLVDKLDSTYYGKYRGYVHDVDDPDGRGRIRAIVPRLLGDQTPTGWALPCTPYAGPDQGFYTVPDVGSGVWIEFEEGDLHRPIWTGQWWGAPLTDELGQPDSTAPTGAPRPAATGAGERWPETPQHAYPRETPAPRVRIWKSSTGHHVVMDDRPESERLEIHDSRGNRIILSPEGMDRIMSNERVLNKGARSVQIDGGDDSVIAGGSREKVDGPHRREVGGDVTLTYRGNLTEKVGRTAYTRRVDEAGTSVSVGGPLTEKVSGSVTRSVSGAVTETAVGGYGMSAGGGINLSSAGPVKIAAGVADLSLKAVSIDGLLGNVSINTMLGILQLGGMTAISPAVLGDGLAVHLALLVQILKTVNPLTVAAYGPALDAWLAMTPAMDLSYFAFVKRFPVG</sequence>
<reference evidence="3 5" key="1">
    <citation type="journal article" date="2019" name="Emerg. Microbes Infect.">
        <title>Comprehensive subspecies identification of 175 nontuberculous mycobacteria species based on 7547 genomic profiles.</title>
        <authorList>
            <person name="Matsumoto Y."/>
            <person name="Kinjo T."/>
            <person name="Motooka D."/>
            <person name="Nabeya D."/>
            <person name="Jung N."/>
            <person name="Uechi K."/>
            <person name="Horii T."/>
            <person name="Iida T."/>
            <person name="Fujita J."/>
            <person name="Nakamura S."/>
        </authorList>
    </citation>
    <scope>NUCLEOTIDE SEQUENCE [LARGE SCALE GENOMIC DNA]</scope>
    <source>
        <strain evidence="3 5">JCM 12375</strain>
    </source>
</reference>
<organism evidence="4 6">
    <name type="scientific">Mycolicibacterium mageritense</name>
    <name type="common">Mycobacterium mageritense</name>
    <dbReference type="NCBI Taxonomy" id="53462"/>
    <lineage>
        <taxon>Bacteria</taxon>
        <taxon>Bacillati</taxon>
        <taxon>Actinomycetota</taxon>
        <taxon>Actinomycetes</taxon>
        <taxon>Mycobacteriales</taxon>
        <taxon>Mycobacteriaceae</taxon>
        <taxon>Mycolicibacterium</taxon>
    </lineage>
</organism>
<feature type="domain" description="Gp5/Type VI secretion system Vgr protein OB-fold" evidence="2">
    <location>
        <begin position="21"/>
        <end position="96"/>
    </location>
</feature>
<reference evidence="4" key="3">
    <citation type="submission" date="2023-03" db="EMBL/GenBank/DDBJ databases">
        <title>Draft genome sequence of a Mycolicibacterium mageritense strain H4_3_1 isolated from a hybrid biological-inorganic system reactor.</title>
        <authorList>
            <person name="Feng X."/>
            <person name="Kazama D."/>
            <person name="Sato K."/>
            <person name="Kobayashi H."/>
        </authorList>
    </citation>
    <scope>NUCLEOTIDE SEQUENCE</scope>
    <source>
        <strain evidence="4">H4_3_1</strain>
    </source>
</reference>
<dbReference type="SUPFAM" id="SSF69255">
    <property type="entry name" value="gp5 N-terminal domain-like"/>
    <property type="match status" value="1"/>
</dbReference>
<gene>
    <name evidence="4" type="ORF">hbim_04978</name>
    <name evidence="3" type="ORF">MMAGJ_54830</name>
</gene>
<dbReference type="RefSeq" id="WP_051578972.1">
    <property type="nucleotide sequence ID" value="NZ_AP022567.1"/>
</dbReference>
<keyword evidence="5" id="KW-1185">Reference proteome</keyword>
<evidence type="ECO:0000313" key="6">
    <source>
        <dbReference type="Proteomes" id="UP001241092"/>
    </source>
</evidence>
<dbReference type="AlphaFoldDB" id="A0AAI8TZ51"/>
<dbReference type="Proteomes" id="UP001241092">
    <property type="component" value="Chromosome"/>
</dbReference>
<dbReference type="InterPro" id="IPR037026">
    <property type="entry name" value="Vgr_OB-fold_dom_sf"/>
</dbReference>
<dbReference type="Pfam" id="PF04717">
    <property type="entry name" value="Phage_base_V"/>
    <property type="match status" value="1"/>
</dbReference>
<protein>
    <recommendedName>
        <fullName evidence="2">Gp5/Type VI secretion system Vgr protein OB-fold domain-containing protein</fullName>
    </recommendedName>
</protein>
<dbReference type="Gene3D" id="2.40.50.230">
    <property type="entry name" value="Gp5 N-terminal domain"/>
    <property type="match status" value="1"/>
</dbReference>
<feature type="region of interest" description="Disordered" evidence="1">
    <location>
        <begin position="101"/>
        <end position="143"/>
    </location>
</feature>
<name>A0AAI8TZ51_MYCME</name>
<feature type="compositionally biased region" description="Low complexity" evidence="1">
    <location>
        <begin position="110"/>
        <end position="124"/>
    </location>
</feature>
<proteinExistence type="predicted"/>
<evidence type="ECO:0000313" key="3">
    <source>
        <dbReference type="EMBL" id="BBX36201.1"/>
    </source>
</evidence>